<feature type="transmembrane region" description="Helical" evidence="1">
    <location>
        <begin position="154"/>
        <end position="178"/>
    </location>
</feature>
<keyword evidence="1" id="KW-0812">Transmembrane</keyword>
<reference evidence="3" key="1">
    <citation type="submission" date="2016-10" db="EMBL/GenBank/DDBJ databases">
        <authorList>
            <person name="Varghese N."/>
            <person name="Submissions S."/>
        </authorList>
    </citation>
    <scope>NUCLEOTIDE SEQUENCE [LARGE SCALE GENOMIC DNA]</scope>
    <source>
        <strain evidence="3">DSM 18609</strain>
    </source>
</reference>
<feature type="transmembrane region" description="Helical" evidence="1">
    <location>
        <begin position="12"/>
        <end position="32"/>
    </location>
</feature>
<feature type="transmembrane region" description="Helical" evidence="1">
    <location>
        <begin position="123"/>
        <end position="142"/>
    </location>
</feature>
<dbReference type="EMBL" id="FMZH01000021">
    <property type="protein sequence ID" value="SDE42986.1"/>
    <property type="molecule type" value="Genomic_DNA"/>
</dbReference>
<keyword evidence="3" id="KW-1185">Reference proteome</keyword>
<dbReference type="AlphaFoldDB" id="A0A1G7CWG4"/>
<organism evidence="2 3">
    <name type="scientific">Pedobacter soli</name>
    <dbReference type="NCBI Taxonomy" id="390242"/>
    <lineage>
        <taxon>Bacteria</taxon>
        <taxon>Pseudomonadati</taxon>
        <taxon>Bacteroidota</taxon>
        <taxon>Sphingobacteriia</taxon>
        <taxon>Sphingobacteriales</taxon>
        <taxon>Sphingobacteriaceae</taxon>
        <taxon>Pedobacter</taxon>
    </lineage>
</organism>
<feature type="transmembrane region" description="Helical" evidence="1">
    <location>
        <begin position="52"/>
        <end position="72"/>
    </location>
</feature>
<dbReference type="Proteomes" id="UP000199455">
    <property type="component" value="Unassembled WGS sequence"/>
</dbReference>
<feature type="transmembrane region" description="Helical" evidence="1">
    <location>
        <begin position="184"/>
        <end position="204"/>
    </location>
</feature>
<evidence type="ECO:0000313" key="2">
    <source>
        <dbReference type="EMBL" id="SDE42986.1"/>
    </source>
</evidence>
<protein>
    <submittedName>
        <fullName evidence="2">Predicted membrane protein</fullName>
    </submittedName>
</protein>
<keyword evidence="1" id="KW-0472">Membrane</keyword>
<sequence>MKKSISYLSVAWLLFFGYFFVLMLQITLRYLPFGTEVAFLQIKQTEVTGIRAYLPVFYIHVYSAIFVLLAGFTQFNPKILSKYPEIHRLLGYLYAGVVLILAAPSGIFIGCFANGGLMAKTSFIILGVLWFWFTFKAVQLIINRKIKAHKKMMYRSFALAISAITLRLWKVILVYLFHPAPMDVYQIIAWLGWIPNLLIAEWLIKRKII</sequence>
<accession>A0A1G7CWG4</accession>
<dbReference type="STRING" id="390242.SAMN04488024_12118"/>
<evidence type="ECO:0000313" key="3">
    <source>
        <dbReference type="Proteomes" id="UP000199455"/>
    </source>
</evidence>
<proteinExistence type="predicted"/>
<dbReference type="InterPro" id="IPR018750">
    <property type="entry name" value="DUF2306_membrane"/>
</dbReference>
<feature type="transmembrane region" description="Helical" evidence="1">
    <location>
        <begin position="92"/>
        <end position="117"/>
    </location>
</feature>
<keyword evidence="1" id="KW-1133">Transmembrane helix</keyword>
<gene>
    <name evidence="2" type="ORF">SAMN04488024_12118</name>
</gene>
<name>A0A1G7CWG4_9SPHI</name>
<dbReference type="Pfam" id="PF10067">
    <property type="entry name" value="DUF2306"/>
    <property type="match status" value="1"/>
</dbReference>
<evidence type="ECO:0000256" key="1">
    <source>
        <dbReference type="SAM" id="Phobius"/>
    </source>
</evidence>
<dbReference type="RefSeq" id="WP_208599723.1">
    <property type="nucleotide sequence ID" value="NZ_FMZH01000021.1"/>
</dbReference>